<accession>A0A834NG34</accession>
<keyword evidence="3" id="KW-1185">Reference proteome</keyword>
<proteinExistence type="predicted"/>
<evidence type="ECO:0000256" key="1">
    <source>
        <dbReference type="SAM" id="MobiDB-lite"/>
    </source>
</evidence>
<reference evidence="2" key="1">
    <citation type="journal article" date="2020" name="G3 (Bethesda)">
        <title>High-Quality Assemblies for Three Invasive Social Wasps from the &lt;i&gt;Vespula&lt;/i&gt; Genus.</title>
        <authorList>
            <person name="Harrop T.W.R."/>
            <person name="Guhlin J."/>
            <person name="McLaughlin G.M."/>
            <person name="Permina E."/>
            <person name="Stockwell P."/>
            <person name="Gilligan J."/>
            <person name="Le Lec M.F."/>
            <person name="Gruber M.A.M."/>
            <person name="Quinn O."/>
            <person name="Lovegrove M."/>
            <person name="Duncan E.J."/>
            <person name="Remnant E.J."/>
            <person name="Van Eeckhoven J."/>
            <person name="Graham B."/>
            <person name="Knapp R.A."/>
            <person name="Langford K.W."/>
            <person name="Kronenberg Z."/>
            <person name="Press M.O."/>
            <person name="Eacker S.M."/>
            <person name="Wilson-Rankin E.E."/>
            <person name="Purcell J."/>
            <person name="Lester P.J."/>
            <person name="Dearden P.K."/>
        </authorList>
    </citation>
    <scope>NUCLEOTIDE SEQUENCE</scope>
    <source>
        <strain evidence="2">Linc-1</strain>
    </source>
</reference>
<evidence type="ECO:0000313" key="2">
    <source>
        <dbReference type="EMBL" id="KAF7406158.1"/>
    </source>
</evidence>
<name>A0A834NG34_VESGE</name>
<gene>
    <name evidence="2" type="ORF">HZH68_005527</name>
</gene>
<organism evidence="2 3">
    <name type="scientific">Vespula germanica</name>
    <name type="common">German yellow jacket</name>
    <name type="synonym">Paravespula germanica</name>
    <dbReference type="NCBI Taxonomy" id="30212"/>
    <lineage>
        <taxon>Eukaryota</taxon>
        <taxon>Metazoa</taxon>
        <taxon>Ecdysozoa</taxon>
        <taxon>Arthropoda</taxon>
        <taxon>Hexapoda</taxon>
        <taxon>Insecta</taxon>
        <taxon>Pterygota</taxon>
        <taxon>Neoptera</taxon>
        <taxon>Endopterygota</taxon>
        <taxon>Hymenoptera</taxon>
        <taxon>Apocrita</taxon>
        <taxon>Aculeata</taxon>
        <taxon>Vespoidea</taxon>
        <taxon>Vespidae</taxon>
        <taxon>Vespinae</taxon>
        <taxon>Vespula</taxon>
    </lineage>
</organism>
<protein>
    <submittedName>
        <fullName evidence="2">Uncharacterized protein</fullName>
    </submittedName>
</protein>
<feature type="compositionally biased region" description="Basic and acidic residues" evidence="1">
    <location>
        <begin position="59"/>
        <end position="70"/>
    </location>
</feature>
<evidence type="ECO:0000313" key="3">
    <source>
        <dbReference type="Proteomes" id="UP000617340"/>
    </source>
</evidence>
<feature type="compositionally biased region" description="Acidic residues" evidence="1">
    <location>
        <begin position="71"/>
        <end position="89"/>
    </location>
</feature>
<dbReference type="AlphaFoldDB" id="A0A834NG34"/>
<dbReference type="EMBL" id="JACSDZ010000004">
    <property type="protein sequence ID" value="KAF7406158.1"/>
    <property type="molecule type" value="Genomic_DNA"/>
</dbReference>
<dbReference type="Proteomes" id="UP000617340">
    <property type="component" value="Unassembled WGS sequence"/>
</dbReference>
<comment type="caution">
    <text evidence="2">The sequence shown here is derived from an EMBL/GenBank/DDBJ whole genome shotgun (WGS) entry which is preliminary data.</text>
</comment>
<feature type="region of interest" description="Disordered" evidence="1">
    <location>
        <begin position="59"/>
        <end position="89"/>
    </location>
</feature>
<sequence length="89" mass="10613">MGNLLKEFWVDDLGCFYVLRWCRSSHFSLIGTKRTCSENKQNWRTSNDVLILSTKSHVEREKRLERVGEEKTEEEEQEEEEEEEEGEEG</sequence>